<dbReference type="EMBL" id="BAABUK010000028">
    <property type="protein sequence ID" value="GAA5815770.1"/>
    <property type="molecule type" value="Genomic_DNA"/>
</dbReference>
<accession>A0ABP9Z9G9</accession>
<keyword evidence="2" id="KW-1185">Reference proteome</keyword>
<sequence length="550" mass="62458">MRKRILDKKWSEKTRIRLCDGVGVLGERDIVVKRNYVIERAISKSHVPEEEKKNSKRLVKVLKLEPTLLRDVDDAVAILIDGKTGILINTAEVYGRIASTDPYHERFINGKAASITTLPPNSNLRYTDVFVTLKKEDNSRKLIISTKSMNALVTSSIRIDLEVGPDVGSSTMKFTPSLDTKMYILSSQQEAAKKITTLDTVDSLYSHDILSQLRQVRSKFTESIGYMSLRASSPITNYHNLKPYTIWTLSNYDDSSTSPSAAKIGSRLFQLIARYSLNRYVVKKSDVEELWEKCGDGKIKDLLKLIIVESFNDSDNLILKGNKKLEHHLQDISIAVSSTINTVDKKSAERILELFKGEGAFFTPYCPDAPRLILKIFAASKVILHSTLQKIYRIAFQIFTCESNSKVIRDVEIESFCDAVASQFKKVIHNNTLNDEISRKHIEKYAEDGVSFAGNFKRRIREGESVCVTPIQTTESKDLIFVKESMKQNQGKMKWSPYYDKGIKKGLFGRFASYSTLKMAFHRHTLWVKIVKPIPSFTIVNQRLSINNVT</sequence>
<name>A0ABP9Z9G9_9FUNG</name>
<gene>
    <name evidence="1" type="ORF">MFLAVUS_009285</name>
</gene>
<comment type="caution">
    <text evidence="1">The sequence shown here is derived from an EMBL/GenBank/DDBJ whole genome shotgun (WGS) entry which is preliminary data.</text>
</comment>
<proteinExistence type="predicted"/>
<organism evidence="1 2">
    <name type="scientific">Mucor flavus</name>
    <dbReference type="NCBI Taxonomy" id="439312"/>
    <lineage>
        <taxon>Eukaryota</taxon>
        <taxon>Fungi</taxon>
        <taxon>Fungi incertae sedis</taxon>
        <taxon>Mucoromycota</taxon>
        <taxon>Mucoromycotina</taxon>
        <taxon>Mucoromycetes</taxon>
        <taxon>Mucorales</taxon>
        <taxon>Mucorineae</taxon>
        <taxon>Mucoraceae</taxon>
        <taxon>Mucor</taxon>
    </lineage>
</organism>
<evidence type="ECO:0000313" key="2">
    <source>
        <dbReference type="Proteomes" id="UP001473302"/>
    </source>
</evidence>
<dbReference type="Proteomes" id="UP001473302">
    <property type="component" value="Unassembled WGS sequence"/>
</dbReference>
<reference evidence="1 2" key="1">
    <citation type="submission" date="2024-04" db="EMBL/GenBank/DDBJ databases">
        <title>genome sequences of Mucor flavus KT1a and Helicostylum pulchrum KT1b strains isolated from the surface of a dry-aged beef.</title>
        <authorList>
            <person name="Toyotome T."/>
            <person name="Hosono M."/>
            <person name="Torimaru M."/>
            <person name="Fukuda K."/>
            <person name="Mikami N."/>
        </authorList>
    </citation>
    <scope>NUCLEOTIDE SEQUENCE [LARGE SCALE GENOMIC DNA]</scope>
    <source>
        <strain evidence="1 2">KT1a</strain>
    </source>
</reference>
<protein>
    <submittedName>
        <fullName evidence="1">Uncharacterized protein</fullName>
    </submittedName>
</protein>
<evidence type="ECO:0000313" key="1">
    <source>
        <dbReference type="EMBL" id="GAA5815770.1"/>
    </source>
</evidence>